<evidence type="ECO:0000313" key="2">
    <source>
        <dbReference type="EMBL" id="PBN66455.1"/>
    </source>
</evidence>
<proteinExistence type="predicted"/>
<dbReference type="InterPro" id="IPR057902">
    <property type="entry name" value="N_peptide"/>
</dbReference>
<organism evidence="1 3">
    <name type="scientific">Escherichia coli</name>
    <dbReference type="NCBI Taxonomy" id="562"/>
    <lineage>
        <taxon>Bacteria</taxon>
        <taxon>Pseudomonadati</taxon>
        <taxon>Pseudomonadota</taxon>
        <taxon>Gammaproteobacteria</taxon>
        <taxon>Enterobacterales</taxon>
        <taxon>Enterobacteriaceae</taxon>
        <taxon>Escherichia</taxon>
    </lineage>
</organism>
<comment type="caution">
    <text evidence="1">The sequence shown here is derived from an EMBL/GenBank/DDBJ whole genome shotgun (WGS) entry which is preliminary data.</text>
</comment>
<reference evidence="1 3" key="1">
    <citation type="journal article" date="2015" name="Genome Announc.">
        <title>Draft Genome Sequences of Human-Pathogenic Escherichia coli O26:H11 Strains Carrying the stx2 Gene Only and Circulating in France.</title>
        <authorList>
            <person name="Delannoy S."/>
            <person name="Mariani-Kurkdjian P."/>
            <person name="Bonacorsi S."/>
            <person name="Liguori S."/>
            <person name="Ison S.A."/>
            <person name="Fach P."/>
        </authorList>
    </citation>
    <scope>NUCLEOTIDE SEQUENCE [LARGE SCALE GENOMIC DNA]</scope>
    <source>
        <strain evidence="1 3">34870</strain>
    </source>
</reference>
<dbReference type="AlphaFoldDB" id="A0AAP8AK95"/>
<gene>
    <name evidence="2" type="ORF">ABE91_031010</name>
    <name evidence="1" type="ORF">ABE91_031110</name>
</gene>
<reference evidence="1" key="2">
    <citation type="submission" date="2017-03" db="EMBL/GenBank/DDBJ databases">
        <title>The mobilome is the main driver of stx2-positive O26:H11 Escherichia coli strains evolution.</title>
        <authorList>
            <person name="Delannoy S."/>
            <person name="Mariani-Kurkdjian P."/>
            <person name="Webb H.E."/>
            <person name="Bonacorsi S."/>
            <person name="Fach P."/>
        </authorList>
    </citation>
    <scope>NUCLEOTIDE SEQUENCE</scope>
    <source>
        <strain evidence="1">34870</strain>
    </source>
</reference>
<evidence type="ECO:0008006" key="4">
    <source>
        <dbReference type="Google" id="ProtNLM"/>
    </source>
</evidence>
<protein>
    <recommendedName>
        <fullName evidence="4">Antitermination protein N</fullName>
    </recommendedName>
</protein>
<dbReference type="EMBL" id="LDXE02000018">
    <property type="protein sequence ID" value="PBN66305.1"/>
    <property type="molecule type" value="Genomic_DNA"/>
</dbReference>
<evidence type="ECO:0000313" key="1">
    <source>
        <dbReference type="EMBL" id="PBN66305.1"/>
    </source>
</evidence>
<dbReference type="Pfam" id="PF25694">
    <property type="entry name" value="N_peptide"/>
    <property type="match status" value="1"/>
</dbReference>
<name>A0AAP8AK95_ECOLX</name>
<sequence length="78" mass="8912">MTKVNHRRYPVKAREIRKLERARKHKEATAKRKNIDRVSMVVSLAGANRKKVECGSCCLPNVAIYAAGYRKSKQLTAR</sequence>
<accession>A0AAP8AK95</accession>
<evidence type="ECO:0000313" key="3">
    <source>
        <dbReference type="Proteomes" id="UP000036331"/>
    </source>
</evidence>
<dbReference type="EMBL" id="LDXE02000017">
    <property type="protein sequence ID" value="PBN66455.1"/>
    <property type="molecule type" value="Genomic_DNA"/>
</dbReference>
<dbReference type="Proteomes" id="UP000036331">
    <property type="component" value="Unassembled WGS sequence"/>
</dbReference>